<evidence type="ECO:0000259" key="7">
    <source>
        <dbReference type="SMART" id="SM01332"/>
    </source>
</evidence>
<reference evidence="8 9" key="1">
    <citation type="journal article" date="2016" name="Mol. Biol. Evol.">
        <title>Comparative Genomics of Early-Diverging Mushroom-Forming Fungi Provides Insights into the Origins of Lignocellulose Decay Capabilities.</title>
        <authorList>
            <person name="Nagy L.G."/>
            <person name="Riley R."/>
            <person name="Tritt A."/>
            <person name="Adam C."/>
            <person name="Daum C."/>
            <person name="Floudas D."/>
            <person name="Sun H."/>
            <person name="Yadav J.S."/>
            <person name="Pangilinan J."/>
            <person name="Larsson K.H."/>
            <person name="Matsuura K."/>
            <person name="Barry K."/>
            <person name="Labutti K."/>
            <person name="Kuo R."/>
            <person name="Ohm R.A."/>
            <person name="Bhattacharya S.S."/>
            <person name="Shirouzu T."/>
            <person name="Yoshinaga Y."/>
            <person name="Martin F.M."/>
            <person name="Grigoriev I.V."/>
            <person name="Hibbett D.S."/>
        </authorList>
    </citation>
    <scope>NUCLEOTIDE SEQUENCE [LARGE SCALE GENOMIC DNA]</scope>
    <source>
        <strain evidence="8 9">HHB10207 ss-3</strain>
    </source>
</reference>
<keyword evidence="2 4" id="KW-0195">Cyclin</keyword>
<feature type="domain" description="Cyclin-like" evidence="6">
    <location>
        <begin position="299"/>
        <end position="383"/>
    </location>
</feature>
<feature type="region of interest" description="Disordered" evidence="5">
    <location>
        <begin position="57"/>
        <end position="202"/>
    </location>
</feature>
<comment type="similarity">
    <text evidence="4">Belongs to the cyclin family.</text>
</comment>
<dbReference type="InterPro" id="IPR006671">
    <property type="entry name" value="Cyclin_N"/>
</dbReference>
<dbReference type="Gene3D" id="1.10.472.10">
    <property type="entry name" value="Cyclin-like"/>
    <property type="match status" value="2"/>
</dbReference>
<evidence type="ECO:0000313" key="8">
    <source>
        <dbReference type="EMBL" id="KZT41611.1"/>
    </source>
</evidence>
<dbReference type="SMART" id="SM01332">
    <property type="entry name" value="Cyclin_C"/>
    <property type="match status" value="1"/>
</dbReference>
<organism evidence="8 9">
    <name type="scientific">Sistotremastrum suecicum HHB10207 ss-3</name>
    <dbReference type="NCBI Taxonomy" id="1314776"/>
    <lineage>
        <taxon>Eukaryota</taxon>
        <taxon>Fungi</taxon>
        <taxon>Dikarya</taxon>
        <taxon>Basidiomycota</taxon>
        <taxon>Agaricomycotina</taxon>
        <taxon>Agaricomycetes</taxon>
        <taxon>Sistotremastrales</taxon>
        <taxon>Sistotremastraceae</taxon>
        <taxon>Sistotremastrum</taxon>
    </lineage>
</organism>
<dbReference type="SMART" id="SM00385">
    <property type="entry name" value="CYCLIN"/>
    <property type="match status" value="2"/>
</dbReference>
<keyword evidence="3" id="KW-0131">Cell cycle</keyword>
<feature type="domain" description="Cyclin C-terminal" evidence="7">
    <location>
        <begin position="392"/>
        <end position="506"/>
    </location>
</feature>
<gene>
    <name evidence="8" type="ORF">SISSUDRAFT_1042710</name>
</gene>
<evidence type="ECO:0000256" key="5">
    <source>
        <dbReference type="SAM" id="MobiDB-lite"/>
    </source>
</evidence>
<feature type="compositionally biased region" description="Acidic residues" evidence="5">
    <location>
        <begin position="168"/>
        <end position="178"/>
    </location>
</feature>
<dbReference type="FunFam" id="1.10.472.10:FF:000001">
    <property type="entry name" value="G2/mitotic-specific cyclin"/>
    <property type="match status" value="1"/>
</dbReference>
<dbReference type="PROSITE" id="PS00292">
    <property type="entry name" value="CYCLINS"/>
    <property type="match status" value="1"/>
</dbReference>
<name>A0A166GEP8_9AGAM</name>
<dbReference type="AlphaFoldDB" id="A0A166GEP8"/>
<keyword evidence="1" id="KW-0132">Cell division</keyword>
<dbReference type="Proteomes" id="UP000076798">
    <property type="component" value="Unassembled WGS sequence"/>
</dbReference>
<protein>
    <submittedName>
        <fullName evidence="8">A/B/D/E cyclin</fullName>
    </submittedName>
</protein>
<evidence type="ECO:0000256" key="4">
    <source>
        <dbReference type="RuleBase" id="RU000383"/>
    </source>
</evidence>
<accession>A0A166GEP8</accession>
<sequence>MASNIPTRRVTRLTRGNAGDENLDAKPYHPAGAKATIGSAKPSTVSGMVKQINANASATSDRLADVGGKRKREALGEVTNGKGAKSHPGAKASDDLKPVTRTIIRKTKAVVPKVEETSDGGQRLGRPSVRTTKSTGSSRSSSTASVRATNTKTTASISASRSAPTIVEQEEDEDEDEIERAMKKQRTSDEPEPHLLPDVPEASEEVADVDILEVKGPLEFQPPAEADQTIVAAAAKQDIVEQWDDLDKDDHDDPAMVSEYVVEIFQYLKELEQLTTLPDPQYMDHQRELEWPMRGILVDWLIQVHSRFRLLQETLFLCINIMDRFLSARIVSLSKYQLVGCACLFIAAKTEEIIAPSTKNFVYLSDSSYSEADILNAEKYILKTLSWNLSYPNPMNFLRRISKADDYCIQARTIGKYFLEVASVEYRLIAVVPSLQAAAAIWLARLVLHRTEWTANLEHYSSYSQEQLLPVANVMLNYILKPVKHEQFFKKYASKKWMKTSTYCQSWALERWEEGTRVNLEAEMPRLLEMANERSAMEDALQDDPL</sequence>
<dbReference type="OrthoDB" id="5590282at2759"/>
<dbReference type="InterPro" id="IPR048258">
    <property type="entry name" value="Cyclins_cyclin-box"/>
</dbReference>
<evidence type="ECO:0000259" key="6">
    <source>
        <dbReference type="SMART" id="SM00385"/>
    </source>
</evidence>
<dbReference type="Pfam" id="PF02984">
    <property type="entry name" value="Cyclin_C"/>
    <property type="match status" value="1"/>
</dbReference>
<feature type="domain" description="Cyclin-like" evidence="6">
    <location>
        <begin position="396"/>
        <end position="477"/>
    </location>
</feature>
<evidence type="ECO:0000256" key="2">
    <source>
        <dbReference type="ARBA" id="ARBA00023127"/>
    </source>
</evidence>
<dbReference type="InterPro" id="IPR004367">
    <property type="entry name" value="Cyclin_C-dom"/>
</dbReference>
<feature type="compositionally biased region" description="Polar residues" evidence="5">
    <location>
        <begin position="152"/>
        <end position="163"/>
    </location>
</feature>
<dbReference type="CDD" id="cd20512">
    <property type="entry name" value="CYCLIN_CLBs_yeast_rpt2"/>
    <property type="match status" value="1"/>
</dbReference>
<dbReference type="SUPFAM" id="SSF47954">
    <property type="entry name" value="Cyclin-like"/>
    <property type="match status" value="2"/>
</dbReference>
<dbReference type="STRING" id="1314776.A0A166GEP8"/>
<dbReference type="PANTHER" id="PTHR10177">
    <property type="entry name" value="CYCLINS"/>
    <property type="match status" value="1"/>
</dbReference>
<proteinExistence type="inferred from homology"/>
<feature type="compositionally biased region" description="Basic and acidic residues" evidence="5">
    <location>
        <begin position="179"/>
        <end position="195"/>
    </location>
</feature>
<evidence type="ECO:0000256" key="3">
    <source>
        <dbReference type="ARBA" id="ARBA00023306"/>
    </source>
</evidence>
<dbReference type="InterPro" id="IPR013763">
    <property type="entry name" value="Cyclin-like_dom"/>
</dbReference>
<dbReference type="CDD" id="cd20568">
    <property type="entry name" value="CYCLIN_CLBs_yeast_rpt1"/>
    <property type="match status" value="1"/>
</dbReference>
<keyword evidence="9" id="KW-1185">Reference proteome</keyword>
<dbReference type="EMBL" id="KV428020">
    <property type="protein sequence ID" value="KZT41611.1"/>
    <property type="molecule type" value="Genomic_DNA"/>
</dbReference>
<evidence type="ECO:0000256" key="1">
    <source>
        <dbReference type="ARBA" id="ARBA00022618"/>
    </source>
</evidence>
<feature type="region of interest" description="Disordered" evidence="5">
    <location>
        <begin position="1"/>
        <end position="30"/>
    </location>
</feature>
<dbReference type="Pfam" id="PF00134">
    <property type="entry name" value="Cyclin_N"/>
    <property type="match status" value="1"/>
</dbReference>
<dbReference type="InterPro" id="IPR036915">
    <property type="entry name" value="Cyclin-like_sf"/>
</dbReference>
<evidence type="ECO:0000313" key="9">
    <source>
        <dbReference type="Proteomes" id="UP000076798"/>
    </source>
</evidence>
<dbReference type="GO" id="GO:0051301">
    <property type="term" value="P:cell division"/>
    <property type="evidence" value="ECO:0007669"/>
    <property type="project" value="UniProtKB-KW"/>
</dbReference>
<dbReference type="InterPro" id="IPR039361">
    <property type="entry name" value="Cyclin"/>
</dbReference>
<feature type="compositionally biased region" description="Low complexity" evidence="5">
    <location>
        <begin position="128"/>
        <end position="151"/>
    </location>
</feature>